<evidence type="ECO:0000313" key="2">
    <source>
        <dbReference type="Proteomes" id="UP000837675"/>
    </source>
</evidence>
<organism evidence="1 2">
    <name type="scientific">Hyalomma marginatum</name>
    <dbReference type="NCBI Taxonomy" id="34627"/>
    <lineage>
        <taxon>Eukaryota</taxon>
        <taxon>Metazoa</taxon>
        <taxon>Ecdysozoa</taxon>
        <taxon>Arthropoda</taxon>
        <taxon>Chelicerata</taxon>
        <taxon>Arachnida</taxon>
        <taxon>Acari</taxon>
        <taxon>Parasitiformes</taxon>
        <taxon>Ixodida</taxon>
        <taxon>Ixodoidea</taxon>
        <taxon>Ixodidae</taxon>
        <taxon>Hyalomminae</taxon>
        <taxon>Hyalomma</taxon>
    </lineage>
</organism>
<reference evidence="1" key="1">
    <citation type="submission" date="2021-06" db="EMBL/GenBank/DDBJ databases">
        <authorList>
            <person name="Nardi T."/>
            <person name="Nardi T."/>
        </authorList>
    </citation>
    <scope>NUCLEOTIDE SEQUENCE</scope>
</reference>
<dbReference type="Proteomes" id="UP000837675">
    <property type="component" value="Unassembled WGS sequence"/>
</dbReference>
<protein>
    <submittedName>
        <fullName evidence="1">Uncharacterized protein</fullName>
    </submittedName>
</protein>
<sequence length="78" mass="8703">MRVQCLVDLALNDISMAEEVKRSMRSIVRIASILVMIKNQGGPILILKHSKGNLNEYIEKRAAQLGKEAQNDKSYCSA</sequence>
<dbReference type="AlphaFoldDB" id="A0A8S4C2Q2"/>
<gene>
    <name evidence="1" type="ORF">MHYMCMPASI_00821</name>
</gene>
<keyword evidence="2" id="KW-1185">Reference proteome</keyword>
<name>A0A8S4C2Q2_9ACAR</name>
<evidence type="ECO:0000313" key="1">
    <source>
        <dbReference type="EMBL" id="CAG7595267.1"/>
    </source>
</evidence>
<dbReference type="EMBL" id="CAJVAF010000310">
    <property type="protein sequence ID" value="CAG7595267.1"/>
    <property type="molecule type" value="Genomic_DNA"/>
</dbReference>
<proteinExistence type="predicted"/>
<comment type="caution">
    <text evidence="1">The sequence shown here is derived from an EMBL/GenBank/DDBJ whole genome shotgun (WGS) entry which is preliminary data.</text>
</comment>
<accession>A0A8S4C2Q2</accession>